<comment type="caution">
    <text evidence="10">The sequence shown here is derived from an EMBL/GenBank/DDBJ whole genome shotgun (WGS) entry which is preliminary data.</text>
</comment>
<dbReference type="PANTHER" id="PTHR10015:SF140">
    <property type="entry name" value="HEAT SHOCK TRANSCRIPTION FACTOR, X-LINKED MEMBER 3-RELATED"/>
    <property type="match status" value="1"/>
</dbReference>
<reference evidence="10" key="1">
    <citation type="submission" date="2020-08" db="EMBL/GenBank/DDBJ databases">
        <authorList>
            <person name="Shumante A."/>
            <person name="Zimin A.V."/>
            <person name="Puiu D."/>
            <person name="Salzberg S.L."/>
        </authorList>
    </citation>
    <scope>NUCLEOTIDE SEQUENCE</scope>
    <source>
        <strain evidence="10">WC2-LM</strain>
        <tissue evidence="10">Liver</tissue>
    </source>
</reference>
<dbReference type="FunFam" id="1.10.10.10:FF:000349">
    <property type="entry name" value="Heat shock transcription factor, Y-linked"/>
    <property type="match status" value="1"/>
</dbReference>
<feature type="compositionally biased region" description="Basic and acidic residues" evidence="8">
    <location>
        <begin position="273"/>
        <end position="286"/>
    </location>
</feature>
<sequence>MASESVKEHSEIQVASLVSKEPGSKPLSHPSPDPKVDSGQGLDGYSDQALSQDPGSQESQPLEEPSQPLEEPSQPPEEPSQPPEGRSQPPEGRSQPPEGRSRPPEEPSRPETSEEGTENLLGLSFPRKLWAIVEDDTFRSVCWGGEGDIMVIEADLFQREVLGRRGAERIFETDSLKNFIRQLNLYGFSKISPKDASAYSRGKKRMMIYRNSNFQKDKPGLLENIRKKGEARSSAQRGTCIPTPLKNPAAGRESGPSSAKKKKLVRNRRSPSFHHEVKAEHGLPQREALDHQALRGTQPFMPSGLWAMMSSVSEQPLENQLPQEPSSPDGEGTSSQATAGMEGEEEVPRSPQGYPDCCSVMSLYNTCYSILLAALSAMSPREPPEDGEGEGEGQGEGEEEVQEGSSDYKCVLCEQFKDNTGA</sequence>
<dbReference type="Pfam" id="PF00447">
    <property type="entry name" value="HSF_DNA-bind"/>
    <property type="match status" value="1"/>
</dbReference>
<dbReference type="GO" id="GO:0005634">
    <property type="term" value="C:nucleus"/>
    <property type="evidence" value="ECO:0007669"/>
    <property type="project" value="UniProtKB-SubCell"/>
</dbReference>
<dbReference type="InterPro" id="IPR000232">
    <property type="entry name" value="HSF_DNA-bd"/>
</dbReference>
<evidence type="ECO:0000313" key="10">
    <source>
        <dbReference type="EMBL" id="KAF7477988.1"/>
    </source>
</evidence>
<feature type="region of interest" description="Disordered" evidence="8">
    <location>
        <begin position="228"/>
        <end position="286"/>
    </location>
</feature>
<feature type="region of interest" description="Disordered" evidence="8">
    <location>
        <begin position="378"/>
        <end position="408"/>
    </location>
</feature>
<dbReference type="EMBL" id="WJEC01001763">
    <property type="protein sequence ID" value="KAF7477988.1"/>
    <property type="molecule type" value="Genomic_DNA"/>
</dbReference>
<feature type="region of interest" description="Disordered" evidence="8">
    <location>
        <begin position="1"/>
        <end position="120"/>
    </location>
</feature>
<feature type="compositionally biased region" description="Low complexity" evidence="8">
    <location>
        <begin position="54"/>
        <end position="72"/>
    </location>
</feature>
<name>A0A834V043_MARMO</name>
<evidence type="ECO:0000256" key="7">
    <source>
        <dbReference type="RuleBase" id="RU004020"/>
    </source>
</evidence>
<dbReference type="SUPFAM" id="SSF46785">
    <property type="entry name" value="Winged helix' DNA-binding domain"/>
    <property type="match status" value="1"/>
</dbReference>
<dbReference type="Gene3D" id="1.10.10.10">
    <property type="entry name" value="Winged helix-like DNA-binding domain superfamily/Winged helix DNA-binding domain"/>
    <property type="match status" value="1"/>
</dbReference>
<keyword evidence="4" id="KW-0238">DNA-binding</keyword>
<protein>
    <recommendedName>
        <fullName evidence="9">HSF-type DNA-binding domain-containing protein</fullName>
    </recommendedName>
</protein>
<evidence type="ECO:0000313" key="11">
    <source>
        <dbReference type="Proteomes" id="UP000662637"/>
    </source>
</evidence>
<feature type="domain" description="HSF-type DNA-binding" evidence="9">
    <location>
        <begin position="122"/>
        <end position="228"/>
    </location>
</feature>
<dbReference type="PANTHER" id="PTHR10015">
    <property type="entry name" value="HEAT SHOCK TRANSCRIPTION FACTOR"/>
    <property type="match status" value="1"/>
</dbReference>
<dbReference type="SMART" id="SM00415">
    <property type="entry name" value="HSF"/>
    <property type="match status" value="1"/>
</dbReference>
<dbReference type="GO" id="GO:0043565">
    <property type="term" value="F:sequence-specific DNA binding"/>
    <property type="evidence" value="ECO:0007669"/>
    <property type="project" value="InterPro"/>
</dbReference>
<feature type="compositionally biased region" description="Polar residues" evidence="8">
    <location>
        <begin position="314"/>
        <end position="338"/>
    </location>
</feature>
<evidence type="ECO:0000256" key="5">
    <source>
        <dbReference type="ARBA" id="ARBA00023163"/>
    </source>
</evidence>
<feature type="compositionally biased region" description="Basic and acidic residues" evidence="8">
    <location>
        <begin position="99"/>
        <end position="112"/>
    </location>
</feature>
<gene>
    <name evidence="10" type="ORF">GHT09_010951</name>
</gene>
<dbReference type="InterPro" id="IPR036390">
    <property type="entry name" value="WH_DNA-bd_sf"/>
</dbReference>
<organism evidence="10 11">
    <name type="scientific">Marmota monax</name>
    <name type="common">Woodchuck</name>
    <dbReference type="NCBI Taxonomy" id="9995"/>
    <lineage>
        <taxon>Eukaryota</taxon>
        <taxon>Metazoa</taxon>
        <taxon>Chordata</taxon>
        <taxon>Craniata</taxon>
        <taxon>Vertebrata</taxon>
        <taxon>Euteleostomi</taxon>
        <taxon>Mammalia</taxon>
        <taxon>Eutheria</taxon>
        <taxon>Euarchontoglires</taxon>
        <taxon>Glires</taxon>
        <taxon>Rodentia</taxon>
        <taxon>Sciuromorpha</taxon>
        <taxon>Sciuridae</taxon>
        <taxon>Xerinae</taxon>
        <taxon>Marmotini</taxon>
        <taxon>Marmota</taxon>
    </lineage>
</organism>
<proteinExistence type="inferred from homology"/>
<accession>A0A834V043</accession>
<evidence type="ECO:0000256" key="6">
    <source>
        <dbReference type="ARBA" id="ARBA00023242"/>
    </source>
</evidence>
<evidence type="ECO:0000256" key="2">
    <source>
        <dbReference type="ARBA" id="ARBA00006403"/>
    </source>
</evidence>
<dbReference type="GO" id="GO:0003700">
    <property type="term" value="F:DNA-binding transcription factor activity"/>
    <property type="evidence" value="ECO:0007669"/>
    <property type="project" value="InterPro"/>
</dbReference>
<comment type="similarity">
    <text evidence="2 7">Belongs to the HSF family.</text>
</comment>
<keyword evidence="3" id="KW-0805">Transcription regulation</keyword>
<feature type="compositionally biased region" description="Basic and acidic residues" evidence="8">
    <location>
        <begin position="1"/>
        <end position="11"/>
    </location>
</feature>
<feature type="compositionally biased region" description="Basic residues" evidence="8">
    <location>
        <begin position="259"/>
        <end position="272"/>
    </location>
</feature>
<dbReference type="AlphaFoldDB" id="A0A834V043"/>
<evidence type="ECO:0000259" key="9">
    <source>
        <dbReference type="SMART" id="SM00415"/>
    </source>
</evidence>
<feature type="compositionally biased region" description="Acidic residues" evidence="8">
    <location>
        <begin position="385"/>
        <end position="402"/>
    </location>
</feature>
<feature type="region of interest" description="Disordered" evidence="8">
    <location>
        <begin position="314"/>
        <end position="352"/>
    </location>
</feature>
<evidence type="ECO:0000256" key="4">
    <source>
        <dbReference type="ARBA" id="ARBA00023125"/>
    </source>
</evidence>
<evidence type="ECO:0000256" key="3">
    <source>
        <dbReference type="ARBA" id="ARBA00023015"/>
    </source>
</evidence>
<feature type="compositionally biased region" description="Low complexity" evidence="8">
    <location>
        <begin position="83"/>
        <end position="98"/>
    </location>
</feature>
<evidence type="ECO:0000256" key="1">
    <source>
        <dbReference type="ARBA" id="ARBA00004123"/>
    </source>
</evidence>
<keyword evidence="6" id="KW-0539">Nucleus</keyword>
<dbReference type="Proteomes" id="UP000662637">
    <property type="component" value="Unassembled WGS sequence"/>
</dbReference>
<evidence type="ECO:0000256" key="8">
    <source>
        <dbReference type="SAM" id="MobiDB-lite"/>
    </source>
</evidence>
<feature type="compositionally biased region" description="Pro residues" evidence="8">
    <location>
        <begin position="73"/>
        <end position="82"/>
    </location>
</feature>
<dbReference type="InterPro" id="IPR036388">
    <property type="entry name" value="WH-like_DNA-bd_sf"/>
</dbReference>
<keyword evidence="5" id="KW-0804">Transcription</keyword>
<comment type="subcellular location">
    <subcellularLocation>
        <location evidence="1">Nucleus</location>
    </subcellularLocation>
</comment>